<comment type="caution">
    <text evidence="5">The sequence shown here is derived from an EMBL/GenBank/DDBJ whole genome shotgun (WGS) entry which is preliminary data.</text>
</comment>
<organism evidence="5 6">
    <name type="scientific">Mesorhizobium calcicola</name>
    <dbReference type="NCBI Taxonomy" id="1300310"/>
    <lineage>
        <taxon>Bacteria</taxon>
        <taxon>Pseudomonadati</taxon>
        <taxon>Pseudomonadota</taxon>
        <taxon>Alphaproteobacteria</taxon>
        <taxon>Hyphomicrobiales</taxon>
        <taxon>Phyllobacteriaceae</taxon>
        <taxon>Mesorhizobium</taxon>
    </lineage>
</organism>
<evidence type="ECO:0000259" key="4">
    <source>
        <dbReference type="Pfam" id="PF13407"/>
    </source>
</evidence>
<evidence type="ECO:0000256" key="1">
    <source>
        <dbReference type="ARBA" id="ARBA00004196"/>
    </source>
</evidence>
<name>A0ABW4WGK5_9HYPH</name>
<dbReference type="Proteomes" id="UP001597349">
    <property type="component" value="Unassembled WGS sequence"/>
</dbReference>
<gene>
    <name evidence="5" type="ORF">ACFSQT_18950</name>
</gene>
<comment type="similarity">
    <text evidence="2">Belongs to the bacterial solute-binding protein 2 family.</text>
</comment>
<dbReference type="InterPro" id="IPR025997">
    <property type="entry name" value="SBP_2_dom"/>
</dbReference>
<evidence type="ECO:0000256" key="3">
    <source>
        <dbReference type="ARBA" id="ARBA00022729"/>
    </source>
</evidence>
<protein>
    <submittedName>
        <fullName evidence="5">Sugar ABC transporter substrate-binding protein</fullName>
    </submittedName>
</protein>
<comment type="subcellular location">
    <subcellularLocation>
        <location evidence="1">Cell envelope</location>
    </subcellularLocation>
</comment>
<keyword evidence="3" id="KW-0732">Signal</keyword>
<dbReference type="RefSeq" id="WP_095088756.1">
    <property type="nucleotide sequence ID" value="NZ_JBHUGY010000028.1"/>
</dbReference>
<dbReference type="PANTHER" id="PTHR46847:SF1">
    <property type="entry name" value="D-ALLOSE-BINDING PERIPLASMIC PROTEIN-RELATED"/>
    <property type="match status" value="1"/>
</dbReference>
<dbReference type="Gene3D" id="3.40.50.2300">
    <property type="match status" value="2"/>
</dbReference>
<keyword evidence="6" id="KW-1185">Reference proteome</keyword>
<reference evidence="6" key="1">
    <citation type="journal article" date="2019" name="Int. J. Syst. Evol. Microbiol.">
        <title>The Global Catalogue of Microorganisms (GCM) 10K type strain sequencing project: providing services to taxonomists for standard genome sequencing and annotation.</title>
        <authorList>
            <consortium name="The Broad Institute Genomics Platform"/>
            <consortium name="The Broad Institute Genome Sequencing Center for Infectious Disease"/>
            <person name="Wu L."/>
            <person name="Ma J."/>
        </authorList>
    </citation>
    <scope>NUCLEOTIDE SEQUENCE [LARGE SCALE GENOMIC DNA]</scope>
    <source>
        <strain evidence="6">CGMCC 1.16226</strain>
    </source>
</reference>
<evidence type="ECO:0000313" key="5">
    <source>
        <dbReference type="EMBL" id="MFD2055053.1"/>
    </source>
</evidence>
<dbReference type="SUPFAM" id="SSF53822">
    <property type="entry name" value="Periplasmic binding protein-like I"/>
    <property type="match status" value="1"/>
</dbReference>
<dbReference type="InterPro" id="IPR028082">
    <property type="entry name" value="Peripla_BP_I"/>
</dbReference>
<accession>A0ABW4WGK5</accession>
<evidence type="ECO:0000256" key="2">
    <source>
        <dbReference type="ARBA" id="ARBA00007639"/>
    </source>
</evidence>
<proteinExistence type="inferred from homology"/>
<sequence>MNVETKYGAIRKNLVGRSGVGLALAAFVFVQPASSADGPLTGKTVAYIQTYSNPYYDGTADGVKLAAKSFGASTLVLVSNFDPATERANVQDAITKKVAGVVLEPSTAQSSASNLALLKEAGIPVVVLYGYSPDLRAEAAGFVHVNYSKTGEAAGAALAKALPAGGVGVITGALGRGDAEEMLEGFKRGLRDDSRIVSVVDGLWDRQKAFKAAQDIVTKTPDLKGLFVMNEPMAAGAIQAIGDKASEITIVSQNGSPEGITLIKQGTLVATSAWSPVVEGIIATRILDDTLNGKPLADSDKVCLVPYVTVTKDNIAESPSWTPDETTLASAMATKCGRP</sequence>
<dbReference type="EMBL" id="JBHUGY010000028">
    <property type="protein sequence ID" value="MFD2055053.1"/>
    <property type="molecule type" value="Genomic_DNA"/>
</dbReference>
<evidence type="ECO:0000313" key="6">
    <source>
        <dbReference type="Proteomes" id="UP001597349"/>
    </source>
</evidence>
<feature type="domain" description="Periplasmic binding protein" evidence="4">
    <location>
        <begin position="49"/>
        <end position="294"/>
    </location>
</feature>
<dbReference type="Pfam" id="PF13407">
    <property type="entry name" value="Peripla_BP_4"/>
    <property type="match status" value="1"/>
</dbReference>
<dbReference type="PANTHER" id="PTHR46847">
    <property type="entry name" value="D-ALLOSE-BINDING PERIPLASMIC PROTEIN-RELATED"/>
    <property type="match status" value="1"/>
</dbReference>
<dbReference type="CDD" id="cd01536">
    <property type="entry name" value="PBP1_ABC_sugar_binding-like"/>
    <property type="match status" value="1"/>
</dbReference>